<dbReference type="SUPFAM" id="SSF48403">
    <property type="entry name" value="Ankyrin repeat"/>
    <property type="match status" value="1"/>
</dbReference>
<dbReference type="Proteomes" id="UP001444661">
    <property type="component" value="Unassembled WGS sequence"/>
</dbReference>
<feature type="region of interest" description="Disordered" evidence="1">
    <location>
        <begin position="144"/>
        <end position="163"/>
    </location>
</feature>
<sequence>MHILDLPNELMQSILVSSIDVRGVKRGLRLKLVCKRFNENFVSALFSSRALDHFSAPHVGGFWWMRDDRYGAGTLWHDYLVYRVMGETDPNVGRYVEIRQAAEALWARASSPSGSSSESGDGHHRPLRDIVDGLCWLALERGTKSPGDRQNWASHPQGHRMDTPTNPTVNLLCAAAYFNEVSVAAALLENGRSTPVYERNLFPQPIEIAAFRGHAEMLDLFQTHIWAVAKAAGPHNVSLPDDVDEEWIMWSVDQWPGAIQGAMLADDLAMLQRAIFPRPCAITARRPRPLLRVSGNRRPRRLQLCFAKSPAMWDYMTQLGAAPNPDGDRMEKWYAQYGHLAMLRHYRGRFAEAWWSAQMGGGRGPRASMAHALDQHRLGSPLHCACQNGYEDVTEYLLQEYVAAGGDGGRGRSKHQPPPPRSDLYLVAARAGSLRIMAMLIDCGFPPKTFGGRRLLAEAVLGENRGMVELLVRKGFVFTDNHRRFAMNKVSKLGLDSMVDYLRSWETTVLSKAQ</sequence>
<keyword evidence="3" id="KW-1185">Reference proteome</keyword>
<gene>
    <name evidence="2" type="ORF">PG993_010534</name>
</gene>
<accession>A0ABR1SP92</accession>
<dbReference type="InterPro" id="IPR002110">
    <property type="entry name" value="Ankyrin_rpt"/>
</dbReference>
<dbReference type="EMBL" id="JAQQWK010000009">
    <property type="protein sequence ID" value="KAK8035539.1"/>
    <property type="molecule type" value="Genomic_DNA"/>
</dbReference>
<dbReference type="Pfam" id="PF00023">
    <property type="entry name" value="Ank"/>
    <property type="match status" value="1"/>
</dbReference>
<name>A0ABR1SP92_9PEZI</name>
<evidence type="ECO:0000256" key="1">
    <source>
        <dbReference type="SAM" id="MobiDB-lite"/>
    </source>
</evidence>
<dbReference type="InterPro" id="IPR036770">
    <property type="entry name" value="Ankyrin_rpt-contain_sf"/>
</dbReference>
<evidence type="ECO:0000313" key="3">
    <source>
        <dbReference type="Proteomes" id="UP001444661"/>
    </source>
</evidence>
<proteinExistence type="predicted"/>
<evidence type="ECO:0000313" key="2">
    <source>
        <dbReference type="EMBL" id="KAK8035539.1"/>
    </source>
</evidence>
<organism evidence="2 3">
    <name type="scientific">Apiospora rasikravindrae</name>
    <dbReference type="NCBI Taxonomy" id="990691"/>
    <lineage>
        <taxon>Eukaryota</taxon>
        <taxon>Fungi</taxon>
        <taxon>Dikarya</taxon>
        <taxon>Ascomycota</taxon>
        <taxon>Pezizomycotina</taxon>
        <taxon>Sordariomycetes</taxon>
        <taxon>Xylariomycetidae</taxon>
        <taxon>Amphisphaeriales</taxon>
        <taxon>Apiosporaceae</taxon>
        <taxon>Apiospora</taxon>
    </lineage>
</organism>
<reference evidence="2 3" key="1">
    <citation type="submission" date="2023-01" db="EMBL/GenBank/DDBJ databases">
        <title>Analysis of 21 Apiospora genomes using comparative genomics revels a genus with tremendous synthesis potential of carbohydrate active enzymes and secondary metabolites.</title>
        <authorList>
            <person name="Sorensen T."/>
        </authorList>
    </citation>
    <scope>NUCLEOTIDE SEQUENCE [LARGE SCALE GENOMIC DNA]</scope>
    <source>
        <strain evidence="2 3">CBS 33761</strain>
    </source>
</reference>
<comment type="caution">
    <text evidence="2">The sequence shown here is derived from an EMBL/GenBank/DDBJ whole genome shotgun (WGS) entry which is preliminary data.</text>
</comment>
<protein>
    <submittedName>
        <fullName evidence="2">Uncharacterized protein</fullName>
    </submittedName>
</protein>
<dbReference type="Gene3D" id="1.25.40.20">
    <property type="entry name" value="Ankyrin repeat-containing domain"/>
    <property type="match status" value="1"/>
</dbReference>